<dbReference type="Gene3D" id="3.40.190.10">
    <property type="entry name" value="Periplasmic binding protein-like II"/>
    <property type="match status" value="1"/>
</dbReference>
<evidence type="ECO:0000256" key="3">
    <source>
        <dbReference type="ARBA" id="ARBA00022729"/>
    </source>
</evidence>
<dbReference type="EMBL" id="JQGC01000001">
    <property type="protein sequence ID" value="KFL32774.1"/>
    <property type="molecule type" value="Genomic_DNA"/>
</dbReference>
<dbReference type="AlphaFoldDB" id="A0A087M7C1"/>
<dbReference type="GO" id="GO:0043190">
    <property type="term" value="C:ATP-binding cassette (ABC) transporter complex"/>
    <property type="evidence" value="ECO:0007669"/>
    <property type="project" value="InterPro"/>
</dbReference>
<evidence type="ECO:0000313" key="6">
    <source>
        <dbReference type="EMBL" id="KFL32774.1"/>
    </source>
</evidence>
<dbReference type="InterPro" id="IPR039424">
    <property type="entry name" value="SBP_5"/>
</dbReference>
<dbReference type="SUPFAM" id="SSF53850">
    <property type="entry name" value="Periplasmic binding protein-like II"/>
    <property type="match status" value="1"/>
</dbReference>
<keyword evidence="3 4" id="KW-0732">Signal</keyword>
<dbReference type="Gene3D" id="3.90.76.10">
    <property type="entry name" value="Dipeptide-binding Protein, Domain 1"/>
    <property type="match status" value="1"/>
</dbReference>
<gene>
    <name evidence="6" type="ORF">JP75_01065</name>
</gene>
<accession>A0A087M7C1</accession>
<evidence type="ECO:0000259" key="5">
    <source>
        <dbReference type="Pfam" id="PF00496"/>
    </source>
</evidence>
<reference evidence="6 7" key="1">
    <citation type="submission" date="2014-08" db="EMBL/GenBank/DDBJ databases">
        <authorList>
            <person name="Hassan Y.I."/>
            <person name="Lepp D."/>
            <person name="Zhou T."/>
        </authorList>
    </citation>
    <scope>NUCLEOTIDE SEQUENCE [LARGE SCALE GENOMIC DNA]</scope>
    <source>
        <strain evidence="6 7">IFO13584</strain>
    </source>
</reference>
<comment type="subcellular location">
    <subcellularLocation>
        <location evidence="1">Periplasm</location>
    </subcellularLocation>
</comment>
<protein>
    <submittedName>
        <fullName evidence="6">Peptide ABC transporter substrate-binding protein</fullName>
    </submittedName>
</protein>
<dbReference type="Gene3D" id="3.10.105.10">
    <property type="entry name" value="Dipeptide-binding Protein, Domain 3"/>
    <property type="match status" value="1"/>
</dbReference>
<dbReference type="PANTHER" id="PTHR30290:SF38">
    <property type="entry name" value="D,D-DIPEPTIDE-BINDING PERIPLASMIC PROTEIN DDPA-RELATED"/>
    <property type="match status" value="1"/>
</dbReference>
<comment type="similarity">
    <text evidence="2">Belongs to the bacterial solute-binding protein 5 family.</text>
</comment>
<feature type="chain" id="PRO_5001826064" evidence="4">
    <location>
        <begin position="27"/>
        <end position="523"/>
    </location>
</feature>
<dbReference type="Pfam" id="PF00496">
    <property type="entry name" value="SBP_bac_5"/>
    <property type="match status" value="1"/>
</dbReference>
<keyword evidence="7" id="KW-1185">Reference proteome</keyword>
<dbReference type="OrthoDB" id="9803988at2"/>
<feature type="domain" description="Solute-binding protein family 5" evidence="5">
    <location>
        <begin position="72"/>
        <end position="435"/>
    </location>
</feature>
<dbReference type="GO" id="GO:0015833">
    <property type="term" value="P:peptide transport"/>
    <property type="evidence" value="ECO:0007669"/>
    <property type="project" value="TreeGrafter"/>
</dbReference>
<dbReference type="InterPro" id="IPR030678">
    <property type="entry name" value="Peptide/Ni-bd"/>
</dbReference>
<dbReference type="RefSeq" id="WP_035077886.1">
    <property type="nucleotide sequence ID" value="NZ_JQGC01000001.1"/>
</dbReference>
<dbReference type="GO" id="GO:0030288">
    <property type="term" value="C:outer membrane-bounded periplasmic space"/>
    <property type="evidence" value="ECO:0007669"/>
    <property type="project" value="UniProtKB-ARBA"/>
</dbReference>
<evidence type="ECO:0000256" key="1">
    <source>
        <dbReference type="ARBA" id="ARBA00004418"/>
    </source>
</evidence>
<comment type="caution">
    <text evidence="6">The sequence shown here is derived from an EMBL/GenBank/DDBJ whole genome shotgun (WGS) entry which is preliminary data.</text>
</comment>
<dbReference type="PIRSF" id="PIRSF002741">
    <property type="entry name" value="MppA"/>
    <property type="match status" value="1"/>
</dbReference>
<name>A0A087M7C1_9HYPH</name>
<feature type="signal peptide" evidence="4">
    <location>
        <begin position="1"/>
        <end position="26"/>
    </location>
</feature>
<dbReference type="GO" id="GO:1904680">
    <property type="term" value="F:peptide transmembrane transporter activity"/>
    <property type="evidence" value="ECO:0007669"/>
    <property type="project" value="TreeGrafter"/>
</dbReference>
<evidence type="ECO:0000256" key="2">
    <source>
        <dbReference type="ARBA" id="ARBA00005695"/>
    </source>
</evidence>
<dbReference type="InterPro" id="IPR000914">
    <property type="entry name" value="SBP_5_dom"/>
</dbReference>
<sequence length="523" mass="56067">MTLKTTFTMAALSGMLLAGIAIPAHAQEGNLRIRINADIRSSDPGINRDANSDAVVAHVVEGLVGYKDDATVAPLLAKSVDVSADGLTYTFTLRDGVTFSNGEALTSEDVLFAWDRYTNPESGWRCLPDVNGEGVSHVTDVSAPDASTVVFTLEQPTALFLATLARADCGGTGIYHSSSLDAEGKWVAPIGTGPFTFGEWRTGQFVELKANPNYSALEGARDGYVGDKTPLVETVRFVIVPDDSAAKAALYAGDVDVIPDVNNADVPEFKADERIDLQSVPGMGLTALLFQTQDPLLGDVRIREALRLSLDLSEIADVVSEGQAKPSNSVIPQPSSYFTEVQAQVPARDLEKAKALLAEAGYKGEPITWLTTEFYPQLFSAAILVQAMAQEAGINIQIETLDWATLLDRYTNGTYQAMSFTYSARLDPSLSYDMVSGDKAAQPNKVWDSVEGRDLMAKARVSSDPAERQAIFDQLEGMIRADVPLLVLYSGTRVSAAHAGVEGYATWPVGLPRAWGVSVNSGN</sequence>
<dbReference type="Proteomes" id="UP000028981">
    <property type="component" value="Unassembled WGS sequence"/>
</dbReference>
<organism evidence="6 7">
    <name type="scientific">Devosia riboflavina</name>
    <dbReference type="NCBI Taxonomy" id="46914"/>
    <lineage>
        <taxon>Bacteria</taxon>
        <taxon>Pseudomonadati</taxon>
        <taxon>Pseudomonadota</taxon>
        <taxon>Alphaproteobacteria</taxon>
        <taxon>Hyphomicrobiales</taxon>
        <taxon>Devosiaceae</taxon>
        <taxon>Devosia</taxon>
    </lineage>
</organism>
<proteinExistence type="inferred from homology"/>
<evidence type="ECO:0000313" key="7">
    <source>
        <dbReference type="Proteomes" id="UP000028981"/>
    </source>
</evidence>
<dbReference type="PANTHER" id="PTHR30290">
    <property type="entry name" value="PERIPLASMIC BINDING COMPONENT OF ABC TRANSPORTER"/>
    <property type="match status" value="1"/>
</dbReference>
<dbReference type="STRING" id="46914.JP75_01065"/>
<evidence type="ECO:0000256" key="4">
    <source>
        <dbReference type="SAM" id="SignalP"/>
    </source>
</evidence>